<evidence type="ECO:0000313" key="4">
    <source>
        <dbReference type="Proteomes" id="UP000499080"/>
    </source>
</evidence>
<reference evidence="3 4" key="1">
    <citation type="journal article" date="2019" name="Sci. Rep.">
        <title>Orb-weaving spider Araneus ventricosus genome elucidates the spidroin gene catalogue.</title>
        <authorList>
            <person name="Kono N."/>
            <person name="Nakamura H."/>
            <person name="Ohtoshi R."/>
            <person name="Moran D.A.P."/>
            <person name="Shinohara A."/>
            <person name="Yoshida Y."/>
            <person name="Fujiwara M."/>
            <person name="Mori M."/>
            <person name="Tomita M."/>
            <person name="Arakawa K."/>
        </authorList>
    </citation>
    <scope>NUCLEOTIDE SEQUENCE [LARGE SCALE GENOMIC DNA]</scope>
</reference>
<feature type="compositionally biased region" description="Polar residues" evidence="1">
    <location>
        <begin position="70"/>
        <end position="84"/>
    </location>
</feature>
<dbReference type="EMBL" id="BGPR01025608">
    <property type="protein sequence ID" value="GBN94669.1"/>
    <property type="molecule type" value="Genomic_DNA"/>
</dbReference>
<sequence length="108" mass="12016">MNGTKSKRGSPPKEPKACTHRYHESYPSCAFAPHRCCLPHCTKRMFPTPVRGSTEHFLRVPAPCRKQGQRLPTRSAAQTEQNGFSGRGHPHDNPIRKCVSAALTQLPV</sequence>
<name>A0A4Y2T5J1_ARAVE</name>
<keyword evidence="4" id="KW-1185">Reference proteome</keyword>
<dbReference type="AlphaFoldDB" id="A0A4Y2T5J1"/>
<dbReference type="EMBL" id="BGPR01025604">
    <property type="protein sequence ID" value="GBN94657.1"/>
    <property type="molecule type" value="Genomic_DNA"/>
</dbReference>
<comment type="caution">
    <text evidence="3">The sequence shown here is derived from an EMBL/GenBank/DDBJ whole genome shotgun (WGS) entry which is preliminary data.</text>
</comment>
<evidence type="ECO:0000313" key="3">
    <source>
        <dbReference type="EMBL" id="GBN94669.1"/>
    </source>
</evidence>
<evidence type="ECO:0000313" key="2">
    <source>
        <dbReference type="EMBL" id="GBN94657.1"/>
    </source>
</evidence>
<gene>
    <name evidence="2" type="ORF">AVEN_31238_1</name>
    <name evidence="3" type="ORF">AVEN_67715_1</name>
</gene>
<protein>
    <submittedName>
        <fullName evidence="3">Uncharacterized protein</fullName>
    </submittedName>
</protein>
<organism evidence="3 4">
    <name type="scientific">Araneus ventricosus</name>
    <name type="common">Orbweaver spider</name>
    <name type="synonym">Epeira ventricosa</name>
    <dbReference type="NCBI Taxonomy" id="182803"/>
    <lineage>
        <taxon>Eukaryota</taxon>
        <taxon>Metazoa</taxon>
        <taxon>Ecdysozoa</taxon>
        <taxon>Arthropoda</taxon>
        <taxon>Chelicerata</taxon>
        <taxon>Arachnida</taxon>
        <taxon>Araneae</taxon>
        <taxon>Araneomorphae</taxon>
        <taxon>Entelegynae</taxon>
        <taxon>Araneoidea</taxon>
        <taxon>Araneidae</taxon>
        <taxon>Araneus</taxon>
    </lineage>
</organism>
<accession>A0A4Y2T5J1</accession>
<dbReference type="Proteomes" id="UP000499080">
    <property type="component" value="Unassembled WGS sequence"/>
</dbReference>
<feature type="region of interest" description="Disordered" evidence="1">
    <location>
        <begin position="66"/>
        <end position="95"/>
    </location>
</feature>
<proteinExistence type="predicted"/>
<evidence type="ECO:0000256" key="1">
    <source>
        <dbReference type="SAM" id="MobiDB-lite"/>
    </source>
</evidence>